<dbReference type="Pfam" id="PF07174">
    <property type="entry name" value="FAP"/>
    <property type="match status" value="1"/>
</dbReference>
<evidence type="ECO:0000313" key="10">
    <source>
        <dbReference type="EMBL" id="MBS9532705.1"/>
    </source>
</evidence>
<reference evidence="10 11" key="1">
    <citation type="submission" date="2021-05" db="EMBL/GenBank/DDBJ databases">
        <title>Mycobacterium acidophilum sp. nov., an extremely acid-tolerant member of the genus Mycobacterium.</title>
        <authorList>
            <person name="Xia J."/>
        </authorList>
    </citation>
    <scope>NUCLEOTIDE SEQUENCE [LARGE SCALE GENOMIC DNA]</scope>
    <source>
        <strain evidence="10 11">M1</strain>
    </source>
</reference>
<evidence type="ECO:0000313" key="11">
    <source>
        <dbReference type="Proteomes" id="UP001519535"/>
    </source>
</evidence>
<feature type="compositionally biased region" description="Pro residues" evidence="7">
    <location>
        <begin position="53"/>
        <end position="66"/>
    </location>
</feature>
<dbReference type="Proteomes" id="UP001519535">
    <property type="component" value="Unassembled WGS sequence"/>
</dbReference>
<evidence type="ECO:0000259" key="9">
    <source>
        <dbReference type="Pfam" id="PF07174"/>
    </source>
</evidence>
<protein>
    <recommendedName>
        <fullName evidence="3">Alanine and proline-rich secreted protein Apa</fullName>
    </recommendedName>
    <alternativeName>
        <fullName evidence="6">Fibronectin attachment protein</fullName>
    </alternativeName>
</protein>
<comment type="subcellular location">
    <subcellularLocation>
        <location evidence="1">Secreted</location>
    </subcellularLocation>
</comment>
<evidence type="ECO:0000256" key="3">
    <source>
        <dbReference type="ARBA" id="ARBA00016054"/>
    </source>
</evidence>
<keyword evidence="4" id="KW-0964">Secreted</keyword>
<dbReference type="RefSeq" id="WP_214091588.1">
    <property type="nucleotide sequence ID" value="NZ_JAHCLR010000004.1"/>
</dbReference>
<comment type="similarity">
    <text evidence="2">Belongs to the Apa family.</text>
</comment>
<feature type="compositionally biased region" description="Low complexity" evidence="7">
    <location>
        <begin position="67"/>
        <end position="81"/>
    </location>
</feature>
<evidence type="ECO:0000256" key="2">
    <source>
        <dbReference type="ARBA" id="ARBA00005477"/>
    </source>
</evidence>
<feature type="domain" description="Fibronectin-attachment" evidence="9">
    <location>
        <begin position="83"/>
        <end position="265"/>
    </location>
</feature>
<organism evidence="10 11">
    <name type="scientific">Mycolicibacter acidiphilus</name>
    <dbReference type="NCBI Taxonomy" id="2835306"/>
    <lineage>
        <taxon>Bacteria</taxon>
        <taxon>Bacillati</taxon>
        <taxon>Actinomycetota</taxon>
        <taxon>Actinomycetes</taxon>
        <taxon>Mycobacteriales</taxon>
        <taxon>Mycobacteriaceae</taxon>
        <taxon>Mycolicibacter</taxon>
    </lineage>
</organism>
<name>A0ABS5REJ6_9MYCO</name>
<proteinExistence type="inferred from homology"/>
<keyword evidence="5 8" id="KW-0732">Signal</keyword>
<evidence type="ECO:0000256" key="6">
    <source>
        <dbReference type="ARBA" id="ARBA00031042"/>
    </source>
</evidence>
<comment type="caution">
    <text evidence="10">The sequence shown here is derived from an EMBL/GenBank/DDBJ whole genome shotgun (WGS) entry which is preliminary data.</text>
</comment>
<feature type="signal peptide" evidence="8">
    <location>
        <begin position="1"/>
        <end position="35"/>
    </location>
</feature>
<evidence type="ECO:0000256" key="4">
    <source>
        <dbReference type="ARBA" id="ARBA00022525"/>
    </source>
</evidence>
<keyword evidence="11" id="KW-1185">Reference proteome</keyword>
<feature type="chain" id="PRO_5045639301" description="Alanine and proline-rich secreted protein Apa" evidence="8">
    <location>
        <begin position="36"/>
        <end position="299"/>
    </location>
</feature>
<evidence type="ECO:0000256" key="5">
    <source>
        <dbReference type="ARBA" id="ARBA00022729"/>
    </source>
</evidence>
<evidence type="ECO:0000256" key="1">
    <source>
        <dbReference type="ARBA" id="ARBA00004613"/>
    </source>
</evidence>
<feature type="compositionally biased region" description="Pro residues" evidence="7">
    <location>
        <begin position="276"/>
        <end position="299"/>
    </location>
</feature>
<dbReference type="InterPro" id="IPR010801">
    <property type="entry name" value="FAP"/>
</dbReference>
<feature type="compositionally biased region" description="Pro residues" evidence="7">
    <location>
        <begin position="37"/>
        <end position="46"/>
    </location>
</feature>
<sequence length="299" mass="30153">MRQVDSTLTAHRGMRTLAAAVAGVLALGVAAPADADPVPPPPPAPPVTADAPPADPNAPAPPPADPNAPQQPAAEPAGPELGRVDDPAGGFSYVLPGGWVQSDTSHLEYGSSLLSKKTGEPMLPGQPAPVANDTRIILGKLDQRLYANSETDDAKAAARLGSDMGEFFMPYPGTRAGQETTPLAGGGLTGSASYYEVKFTDPNKPVGQIWSGVIGVPPATGTGPQTDRWFVVWLGTANNPVDRGAAKVLAESIRPLAPAAPAPVAPLAPGIVFPGLPAPPAPPPPPAPPAPPAPPVPPA</sequence>
<feature type="region of interest" description="Disordered" evidence="7">
    <location>
        <begin position="34"/>
        <end position="88"/>
    </location>
</feature>
<feature type="region of interest" description="Disordered" evidence="7">
    <location>
        <begin position="272"/>
        <end position="299"/>
    </location>
</feature>
<gene>
    <name evidence="10" type="ORF">KIH27_03785</name>
</gene>
<evidence type="ECO:0000256" key="7">
    <source>
        <dbReference type="SAM" id="MobiDB-lite"/>
    </source>
</evidence>
<accession>A0ABS5REJ6</accession>
<evidence type="ECO:0000256" key="8">
    <source>
        <dbReference type="SAM" id="SignalP"/>
    </source>
</evidence>
<dbReference type="EMBL" id="JAHCLR010000004">
    <property type="protein sequence ID" value="MBS9532705.1"/>
    <property type="molecule type" value="Genomic_DNA"/>
</dbReference>